<accession>A0A9X1F441</accession>
<evidence type="ECO:0000313" key="2">
    <source>
        <dbReference type="EMBL" id="MBV7258455.1"/>
    </source>
</evidence>
<gene>
    <name evidence="2" type="primary">pgeF</name>
    <name evidence="2" type="ORF">KCG46_02560</name>
</gene>
<dbReference type="RefSeq" id="WP_218403775.1">
    <property type="nucleotide sequence ID" value="NZ_JAGSPC010000001.1"/>
</dbReference>
<reference evidence="2" key="1">
    <citation type="submission" date="2021-04" db="EMBL/GenBank/DDBJ databases">
        <authorList>
            <person name="Pira H."/>
            <person name="Risdian C."/>
            <person name="Wink J."/>
        </authorList>
    </citation>
    <scope>NUCLEOTIDE SEQUENCE</scope>
    <source>
        <strain evidence="2">WH158</strain>
    </source>
</reference>
<dbReference type="InterPro" id="IPR003730">
    <property type="entry name" value="Cu_polyphenol_OxRdtase"/>
</dbReference>
<comment type="similarity">
    <text evidence="1">Belongs to the purine nucleoside phosphorylase YfiH/LACC1 family.</text>
</comment>
<dbReference type="Proteomes" id="UP001138681">
    <property type="component" value="Unassembled WGS sequence"/>
</dbReference>
<protein>
    <recommendedName>
        <fullName evidence="1">Purine nucleoside phosphorylase</fullName>
    </recommendedName>
</protein>
<proteinExistence type="inferred from homology"/>
<organism evidence="2 3">
    <name type="scientific">Erythrobacter crassostreae</name>
    <dbReference type="NCBI Taxonomy" id="2828328"/>
    <lineage>
        <taxon>Bacteria</taxon>
        <taxon>Pseudomonadati</taxon>
        <taxon>Pseudomonadota</taxon>
        <taxon>Alphaproteobacteria</taxon>
        <taxon>Sphingomonadales</taxon>
        <taxon>Erythrobacteraceae</taxon>
        <taxon>Erythrobacter/Porphyrobacter group</taxon>
        <taxon>Erythrobacter</taxon>
    </lineage>
</organism>
<dbReference type="GO" id="GO:0005507">
    <property type="term" value="F:copper ion binding"/>
    <property type="evidence" value="ECO:0007669"/>
    <property type="project" value="TreeGrafter"/>
</dbReference>
<sequence>MEPFEALTAKALGDVAHGFFGHGSTQKECPDQFGYGGDGDPAAIRKSRAEAVRWLVPDAKLAAPHQVHSPDVVTVDQAWEDNPVGRPVADALVTATPRIVLGIVTADCAPILFADHGAGVVGAAHAGWRGAHAGVIENTVSVMEALGANRSSIAAGIGPTIAQASYEVDRAFLDQFTDADAHHFKPAPMRSGLERWLFDLPGYCAARLVAAGIRKIENLERDTYRESDHFYSYRRATQLGEPNYGRQISMIGLQ</sequence>
<evidence type="ECO:0000313" key="3">
    <source>
        <dbReference type="Proteomes" id="UP001138681"/>
    </source>
</evidence>
<evidence type="ECO:0000256" key="1">
    <source>
        <dbReference type="RuleBase" id="RU361274"/>
    </source>
</evidence>
<comment type="caution">
    <text evidence="2">The sequence shown here is derived from an EMBL/GenBank/DDBJ whole genome shotgun (WGS) entry which is preliminary data.</text>
</comment>
<dbReference type="PANTHER" id="PTHR30616">
    <property type="entry name" value="UNCHARACTERIZED PROTEIN YFIH"/>
    <property type="match status" value="1"/>
</dbReference>
<keyword evidence="3" id="KW-1185">Reference proteome</keyword>
<dbReference type="NCBIfam" id="TIGR00726">
    <property type="entry name" value="peptidoglycan editing factor PgeF"/>
    <property type="match status" value="1"/>
</dbReference>
<dbReference type="Pfam" id="PF02578">
    <property type="entry name" value="Cu-oxidase_4"/>
    <property type="match status" value="1"/>
</dbReference>
<name>A0A9X1F441_9SPHN</name>
<dbReference type="CDD" id="cd16833">
    <property type="entry name" value="YfiH"/>
    <property type="match status" value="1"/>
</dbReference>
<dbReference type="EMBL" id="JAGSPC010000001">
    <property type="protein sequence ID" value="MBV7258455.1"/>
    <property type="molecule type" value="Genomic_DNA"/>
</dbReference>
<dbReference type="AlphaFoldDB" id="A0A9X1F441"/>
<dbReference type="PANTHER" id="PTHR30616:SF2">
    <property type="entry name" value="PURINE NUCLEOSIDE PHOSPHORYLASE LACC1"/>
    <property type="match status" value="1"/>
</dbReference>